<reference evidence="3" key="1">
    <citation type="submission" date="2023-01" db="EMBL/GenBank/DDBJ databases">
        <title>Genome assembly of the deep-sea coral Lophelia pertusa.</title>
        <authorList>
            <person name="Herrera S."/>
            <person name="Cordes E."/>
        </authorList>
    </citation>
    <scope>NUCLEOTIDE SEQUENCE</scope>
    <source>
        <strain evidence="3">USNM1676648</strain>
        <tissue evidence="3">Polyp</tissue>
    </source>
</reference>
<dbReference type="GO" id="GO:0005737">
    <property type="term" value="C:cytoplasm"/>
    <property type="evidence" value="ECO:0007669"/>
    <property type="project" value="TreeGrafter"/>
</dbReference>
<feature type="compositionally biased region" description="Low complexity" evidence="1">
    <location>
        <begin position="467"/>
        <end position="491"/>
    </location>
</feature>
<protein>
    <recommendedName>
        <fullName evidence="2">PDZ domain-containing protein</fullName>
    </recommendedName>
</protein>
<dbReference type="Pfam" id="PF00595">
    <property type="entry name" value="PDZ"/>
    <property type="match status" value="3"/>
</dbReference>
<evidence type="ECO:0000259" key="2">
    <source>
        <dbReference type="PROSITE" id="PS50106"/>
    </source>
</evidence>
<dbReference type="FunFam" id="2.30.42.10:FF:000005">
    <property type="entry name" value="Membrane associated guanylate kinase, WW and PDZ domain containing 1"/>
    <property type="match status" value="1"/>
</dbReference>
<feature type="region of interest" description="Disordered" evidence="1">
    <location>
        <begin position="305"/>
        <end position="328"/>
    </location>
</feature>
<dbReference type="CDD" id="cd06731">
    <property type="entry name" value="PDZ1_MAGI-1_3-like"/>
    <property type="match status" value="1"/>
</dbReference>
<sequence>MRMARSGVFPAAPPAYTDDNSNHQPRTYPYSIDGRQLQGQVISTELLKGSRGFGFTIVGGDQVGELLQIKSIVPDGAAAKDGQLRTGDALTRVNGMSVLSRSHQDVVSMFQAMPLGESVELEVVRGYPLPFDPDDPNVETIGSYTVVRGTSAGSESPLPRSSEDNSPVFQTYPPPHGQALNKWSNSQEPLESPIAPGAYTTSTFPRTSTTNALPRNSPELLSVPVVKGPMGFGFTIADSPYGQKVKQILDAPRCTGLQEGDILVEINRRMIRSCTHNEAVNILKECPRGQEAFILVQRGGIPTPLRNSPAFGRREKEPEPLAPRVSRQSPPLWSSEALFNSYPSLKKAVANAARRSMENLNAPEVLPPPASPDAVNFTVHLQRGEMGFGFRIIGGQEEGTQVAIGTIVRGGAADLNGHLQRGDEIHYVDGMNVIGASHRRVISLMGNAALAGEVTLGIHRNPERAGRLSSSGMMRRSRSASSELSEAALGGIKAREGSKSTGISTTTGGNHHTPTRKKRLPCGAFILPLGMC</sequence>
<dbReference type="InterPro" id="IPR001478">
    <property type="entry name" value="PDZ"/>
</dbReference>
<dbReference type="InterPro" id="IPR036034">
    <property type="entry name" value="PDZ_sf"/>
</dbReference>
<dbReference type="OrthoDB" id="66881at2759"/>
<feature type="domain" description="PDZ" evidence="2">
    <location>
        <begin position="222"/>
        <end position="285"/>
    </location>
</feature>
<evidence type="ECO:0000256" key="1">
    <source>
        <dbReference type="SAM" id="MobiDB-lite"/>
    </source>
</evidence>
<feature type="domain" description="PDZ" evidence="2">
    <location>
        <begin position="43"/>
        <end position="111"/>
    </location>
</feature>
<organism evidence="3 4">
    <name type="scientific">Desmophyllum pertusum</name>
    <dbReference type="NCBI Taxonomy" id="174260"/>
    <lineage>
        <taxon>Eukaryota</taxon>
        <taxon>Metazoa</taxon>
        <taxon>Cnidaria</taxon>
        <taxon>Anthozoa</taxon>
        <taxon>Hexacorallia</taxon>
        <taxon>Scleractinia</taxon>
        <taxon>Caryophylliina</taxon>
        <taxon>Caryophylliidae</taxon>
        <taxon>Desmophyllum</taxon>
    </lineage>
</organism>
<comment type="caution">
    <text evidence="3">The sequence shown here is derived from an EMBL/GenBank/DDBJ whole genome shotgun (WGS) entry which is preliminary data.</text>
</comment>
<name>A0A9X0CX11_9CNID</name>
<dbReference type="EMBL" id="MU826396">
    <property type="protein sequence ID" value="KAJ7376574.1"/>
    <property type="molecule type" value="Genomic_DNA"/>
</dbReference>
<dbReference type="FunFam" id="2.30.42.10:FF:000144">
    <property type="entry name" value="Membrane associated guanylate kinase, WW and PDZ domain containing 2"/>
    <property type="match status" value="1"/>
</dbReference>
<dbReference type="SUPFAM" id="SSF50156">
    <property type="entry name" value="PDZ domain-like"/>
    <property type="match status" value="3"/>
</dbReference>
<dbReference type="AlphaFoldDB" id="A0A9X0CX11"/>
<dbReference type="PROSITE" id="PS50106">
    <property type="entry name" value="PDZ"/>
    <property type="match status" value="3"/>
</dbReference>
<feature type="domain" description="PDZ" evidence="2">
    <location>
        <begin position="378"/>
        <end position="448"/>
    </location>
</feature>
<feature type="region of interest" description="Disordered" evidence="1">
    <location>
        <begin position="1"/>
        <end position="25"/>
    </location>
</feature>
<evidence type="ECO:0000313" key="4">
    <source>
        <dbReference type="Proteomes" id="UP001163046"/>
    </source>
</evidence>
<dbReference type="CDD" id="cd06732">
    <property type="entry name" value="PDZ2_MAGI-1_3-like"/>
    <property type="match status" value="1"/>
</dbReference>
<dbReference type="PANTHER" id="PTHR10316">
    <property type="entry name" value="MEMBRANE ASSOCIATED GUANYLATE KINASE-RELATED"/>
    <property type="match status" value="1"/>
</dbReference>
<feature type="region of interest" description="Disordered" evidence="1">
    <location>
        <begin position="149"/>
        <end position="216"/>
    </location>
</feature>
<gene>
    <name evidence="3" type="ORF">OS493_034031</name>
</gene>
<accession>A0A9X0CX11</accession>
<dbReference type="SMART" id="SM00228">
    <property type="entry name" value="PDZ"/>
    <property type="match status" value="3"/>
</dbReference>
<dbReference type="Gene3D" id="2.30.42.10">
    <property type="match status" value="3"/>
</dbReference>
<keyword evidence="4" id="KW-1185">Reference proteome</keyword>
<feature type="compositionally biased region" description="Low complexity" evidence="1">
    <location>
        <begin position="200"/>
        <end position="210"/>
    </location>
</feature>
<proteinExistence type="predicted"/>
<dbReference type="PANTHER" id="PTHR10316:SF40">
    <property type="entry name" value="LD27118P"/>
    <property type="match status" value="1"/>
</dbReference>
<feature type="compositionally biased region" description="Low complexity" evidence="1">
    <location>
        <begin position="499"/>
        <end position="509"/>
    </location>
</feature>
<dbReference type="Proteomes" id="UP001163046">
    <property type="component" value="Unassembled WGS sequence"/>
</dbReference>
<dbReference type="CDD" id="cd06733">
    <property type="entry name" value="PDZ3_MAGI-1_3-like"/>
    <property type="match status" value="1"/>
</dbReference>
<feature type="region of interest" description="Disordered" evidence="1">
    <location>
        <begin position="463"/>
        <end position="518"/>
    </location>
</feature>
<evidence type="ECO:0000313" key="3">
    <source>
        <dbReference type="EMBL" id="KAJ7376574.1"/>
    </source>
</evidence>
<dbReference type="GO" id="GO:0007165">
    <property type="term" value="P:signal transduction"/>
    <property type="evidence" value="ECO:0007669"/>
    <property type="project" value="TreeGrafter"/>
</dbReference>